<feature type="region of interest" description="Disordered" evidence="7">
    <location>
        <begin position="1"/>
        <end position="27"/>
    </location>
</feature>
<dbReference type="SUPFAM" id="SSF57959">
    <property type="entry name" value="Leucine zipper domain"/>
    <property type="match status" value="1"/>
</dbReference>
<dbReference type="PROSITE" id="PS50217">
    <property type="entry name" value="BZIP"/>
    <property type="match status" value="1"/>
</dbReference>
<dbReference type="InterPro" id="IPR046347">
    <property type="entry name" value="bZIP_sf"/>
</dbReference>
<evidence type="ECO:0000256" key="6">
    <source>
        <dbReference type="SAM" id="Coils"/>
    </source>
</evidence>
<organism evidence="9 10">
    <name type="scientific">Tieghemiomyces parasiticus</name>
    <dbReference type="NCBI Taxonomy" id="78921"/>
    <lineage>
        <taxon>Eukaryota</taxon>
        <taxon>Fungi</taxon>
        <taxon>Fungi incertae sedis</taxon>
        <taxon>Zoopagomycota</taxon>
        <taxon>Kickxellomycotina</taxon>
        <taxon>Dimargaritomycetes</taxon>
        <taxon>Dimargaritales</taxon>
        <taxon>Dimargaritaceae</taxon>
        <taxon>Tieghemiomyces</taxon>
    </lineage>
</organism>
<evidence type="ECO:0000259" key="8">
    <source>
        <dbReference type="PROSITE" id="PS50217"/>
    </source>
</evidence>
<dbReference type="PROSITE" id="PS00036">
    <property type="entry name" value="BZIP_BASIC"/>
    <property type="match status" value="1"/>
</dbReference>
<evidence type="ECO:0000256" key="2">
    <source>
        <dbReference type="ARBA" id="ARBA00023015"/>
    </source>
</evidence>
<evidence type="ECO:0000256" key="4">
    <source>
        <dbReference type="ARBA" id="ARBA00023163"/>
    </source>
</evidence>
<feature type="domain" description="BZIP" evidence="8">
    <location>
        <begin position="296"/>
        <end position="359"/>
    </location>
</feature>
<evidence type="ECO:0000256" key="1">
    <source>
        <dbReference type="ARBA" id="ARBA00004123"/>
    </source>
</evidence>
<dbReference type="InterPro" id="IPR051027">
    <property type="entry name" value="bZIP_transcription_factors"/>
</dbReference>
<keyword evidence="6" id="KW-0175">Coiled coil</keyword>
<dbReference type="GO" id="GO:0003700">
    <property type="term" value="F:DNA-binding transcription factor activity"/>
    <property type="evidence" value="ECO:0007669"/>
    <property type="project" value="InterPro"/>
</dbReference>
<proteinExistence type="predicted"/>
<comment type="caution">
    <text evidence="9">The sequence shown here is derived from an EMBL/GenBank/DDBJ whole genome shotgun (WGS) entry which is preliminary data.</text>
</comment>
<dbReference type="Proteomes" id="UP001150569">
    <property type="component" value="Unassembled WGS sequence"/>
</dbReference>
<name>A0A9W8DSF9_9FUNG</name>
<accession>A0A9W8DSF9</accession>
<feature type="compositionally biased region" description="Low complexity" evidence="7">
    <location>
        <begin position="195"/>
        <end position="219"/>
    </location>
</feature>
<feature type="compositionally biased region" description="Low complexity" evidence="7">
    <location>
        <begin position="226"/>
        <end position="247"/>
    </location>
</feature>
<keyword evidence="4" id="KW-0804">Transcription</keyword>
<reference evidence="9" key="1">
    <citation type="submission" date="2022-07" db="EMBL/GenBank/DDBJ databases">
        <title>Phylogenomic reconstructions and comparative analyses of Kickxellomycotina fungi.</title>
        <authorList>
            <person name="Reynolds N.K."/>
            <person name="Stajich J.E."/>
            <person name="Barry K."/>
            <person name="Grigoriev I.V."/>
            <person name="Crous P."/>
            <person name="Smith M.E."/>
        </authorList>
    </citation>
    <scope>NUCLEOTIDE SEQUENCE</scope>
    <source>
        <strain evidence="9">RSA 861</strain>
    </source>
</reference>
<feature type="coiled-coil region" evidence="6">
    <location>
        <begin position="321"/>
        <end position="355"/>
    </location>
</feature>
<evidence type="ECO:0000313" key="10">
    <source>
        <dbReference type="Proteomes" id="UP001150569"/>
    </source>
</evidence>
<sequence>MSLDNPTAKHLLRFDGPGDGPGDTGAATPSRFLLECGNYSFTPTLGELAELNPFEASFHKVSSAAVPTTTFSGAPVAASAAIDTILLRGTQPAASVLSSAAGPLPAFQAGLTEHPGSIVMGTGPTDSADSHLAVQFHQQAAVSSQGDGSSSGSSTATFVEATAAPQLLMNPVMAPVDPAPRPTITATTKAKRASSRSNNGGQHQSSSSTDKSSPPSSGNQRRRSNSGKAAGAGKRNGNNGTGTSRASRGGPASTPPSTPDSNSESGKRPRSSPDQGSGAEDDDDERGADGQLLTPEQKRRRFLERNRIAASKCRQKKKQWIEELKRQSEAAVERNKQLNSIISTLKEEVLVLKNQLLAHRDCSCKAIQDYVGNPNNFASMTTMTMPVGNPAAAVLLQPHPTGPAFSSVPSGKPPSM</sequence>
<dbReference type="FunFam" id="1.20.5.170:FF:000010">
    <property type="entry name" value="Cyclic AMP-dependent transcription factor ATF-2"/>
    <property type="match status" value="1"/>
</dbReference>
<evidence type="ECO:0000313" key="9">
    <source>
        <dbReference type="EMBL" id="KAJ1923004.1"/>
    </source>
</evidence>
<keyword evidence="5" id="KW-0539">Nucleus</keyword>
<keyword evidence="10" id="KW-1185">Reference proteome</keyword>
<dbReference type="Gene3D" id="1.20.5.170">
    <property type="match status" value="1"/>
</dbReference>
<dbReference type="EMBL" id="JANBPT010000360">
    <property type="protein sequence ID" value="KAJ1923004.1"/>
    <property type="molecule type" value="Genomic_DNA"/>
</dbReference>
<evidence type="ECO:0000256" key="5">
    <source>
        <dbReference type="ARBA" id="ARBA00023242"/>
    </source>
</evidence>
<comment type="subcellular location">
    <subcellularLocation>
        <location evidence="1">Nucleus</location>
    </subcellularLocation>
</comment>
<dbReference type="GO" id="GO:0003677">
    <property type="term" value="F:DNA binding"/>
    <property type="evidence" value="ECO:0007669"/>
    <property type="project" value="UniProtKB-KW"/>
</dbReference>
<dbReference type="SMART" id="SM00338">
    <property type="entry name" value="BRLZ"/>
    <property type="match status" value="1"/>
</dbReference>
<dbReference type="InterPro" id="IPR004827">
    <property type="entry name" value="bZIP"/>
</dbReference>
<dbReference type="Pfam" id="PF00170">
    <property type="entry name" value="bZIP_1"/>
    <property type="match status" value="1"/>
</dbReference>
<evidence type="ECO:0000256" key="3">
    <source>
        <dbReference type="ARBA" id="ARBA00023125"/>
    </source>
</evidence>
<dbReference type="PANTHER" id="PTHR19304">
    <property type="entry name" value="CYCLIC-AMP RESPONSE ELEMENT BINDING PROTEIN"/>
    <property type="match status" value="1"/>
</dbReference>
<dbReference type="OrthoDB" id="295274at2759"/>
<protein>
    <recommendedName>
        <fullName evidence="8">BZIP domain-containing protein</fullName>
    </recommendedName>
</protein>
<gene>
    <name evidence="9" type="ORF">IWQ60_006155</name>
</gene>
<dbReference type="CDD" id="cd14687">
    <property type="entry name" value="bZIP_ATF2"/>
    <property type="match status" value="1"/>
</dbReference>
<feature type="region of interest" description="Disordered" evidence="7">
    <location>
        <begin position="172"/>
        <end position="298"/>
    </location>
</feature>
<dbReference type="AlphaFoldDB" id="A0A9W8DSF9"/>
<keyword evidence="3" id="KW-0238">DNA-binding</keyword>
<dbReference type="GO" id="GO:0005634">
    <property type="term" value="C:nucleus"/>
    <property type="evidence" value="ECO:0007669"/>
    <property type="project" value="UniProtKB-SubCell"/>
</dbReference>
<evidence type="ECO:0000256" key="7">
    <source>
        <dbReference type="SAM" id="MobiDB-lite"/>
    </source>
</evidence>
<keyword evidence="2" id="KW-0805">Transcription regulation</keyword>